<proteinExistence type="predicted"/>
<evidence type="ECO:0000259" key="2">
    <source>
        <dbReference type="Pfam" id="PF13439"/>
    </source>
</evidence>
<dbReference type="Proteomes" id="UP000216035">
    <property type="component" value="Unassembled WGS sequence"/>
</dbReference>
<evidence type="ECO:0008006" key="5">
    <source>
        <dbReference type="Google" id="ProtNLM"/>
    </source>
</evidence>
<dbReference type="Pfam" id="PF13439">
    <property type="entry name" value="Glyco_transf_4"/>
    <property type="match status" value="1"/>
</dbReference>
<dbReference type="SUPFAM" id="SSF53756">
    <property type="entry name" value="UDP-Glycosyltransferase/glycogen phosphorylase"/>
    <property type="match status" value="1"/>
</dbReference>
<dbReference type="InterPro" id="IPR028098">
    <property type="entry name" value="Glyco_trans_4-like_N"/>
</dbReference>
<organism evidence="3 4">
    <name type="scientific">Flavobacterium aurantiibacter</name>
    <dbReference type="NCBI Taxonomy" id="2023067"/>
    <lineage>
        <taxon>Bacteria</taxon>
        <taxon>Pseudomonadati</taxon>
        <taxon>Bacteroidota</taxon>
        <taxon>Flavobacteriia</taxon>
        <taxon>Flavobacteriales</taxon>
        <taxon>Flavobacteriaceae</taxon>
        <taxon>Flavobacterium</taxon>
    </lineage>
</organism>
<protein>
    <recommendedName>
        <fullName evidence="5">Glycosyl transferase family 1 domain-containing protein</fullName>
    </recommendedName>
</protein>
<evidence type="ECO:0000313" key="3">
    <source>
        <dbReference type="EMBL" id="OYQ44244.1"/>
    </source>
</evidence>
<evidence type="ECO:0000259" key="1">
    <source>
        <dbReference type="Pfam" id="PF00534"/>
    </source>
</evidence>
<feature type="domain" description="Glycosyltransferase subfamily 4-like N-terminal" evidence="2">
    <location>
        <begin position="20"/>
        <end position="150"/>
    </location>
</feature>
<sequence>MLLKPSYTMRILQLIDSLDIGGAEKMAVLYANELAQLIDKSILVSTRKEGALKGSIAPSVSYHFLKRQGVFDFNALIRLVQLCKKEQVTHIHAHGTSIFFGSLAKMLLTNVQLIFHDHFGSLQQRKVWKYRLATFKANFCIAVNEQIAAWNFQNLNLPSFYLPNFSVVPKSENFNLQRSDSKFTILVLANFRKEKGHEFLFQIAKELKLRGVEAIWQLYGRVSDLEYYSQLRNGVKQLDISEVVTFFENQSDLSLALQLADIAVLTSSFEGLPLALIEYGLAGKPVVVTKVGACETIVQSEVNGFVVPYGNAKEFADKIEYLYRNPDKRTIFGERLYVEVNRTFSAEAVISTYLQLLGNTHDRQ</sequence>
<feature type="domain" description="Glycosyl transferase family 1" evidence="1">
    <location>
        <begin position="174"/>
        <end position="335"/>
    </location>
</feature>
<name>A0A255ZTI7_9FLAO</name>
<dbReference type="Pfam" id="PF00534">
    <property type="entry name" value="Glycos_transf_1"/>
    <property type="match status" value="1"/>
</dbReference>
<dbReference type="GO" id="GO:0016757">
    <property type="term" value="F:glycosyltransferase activity"/>
    <property type="evidence" value="ECO:0007669"/>
    <property type="project" value="InterPro"/>
</dbReference>
<dbReference type="AlphaFoldDB" id="A0A255ZTI7"/>
<accession>A0A255ZTI7</accession>
<reference evidence="3 4" key="1">
    <citation type="submission" date="2017-07" db="EMBL/GenBank/DDBJ databases">
        <title>Flavobacterium cyanobacteriorum sp. nov., isolated from cyanobacterial aggregates in a eutrophic lake.</title>
        <authorList>
            <person name="Cai H."/>
        </authorList>
    </citation>
    <scope>NUCLEOTIDE SEQUENCE [LARGE SCALE GENOMIC DNA]</scope>
    <source>
        <strain evidence="3 4">TH167</strain>
    </source>
</reference>
<gene>
    <name evidence="3" type="ORF">CHX27_08025</name>
</gene>
<keyword evidence="4" id="KW-1185">Reference proteome</keyword>
<dbReference type="PANTHER" id="PTHR12526">
    <property type="entry name" value="GLYCOSYLTRANSFERASE"/>
    <property type="match status" value="1"/>
</dbReference>
<evidence type="ECO:0000313" key="4">
    <source>
        <dbReference type="Proteomes" id="UP000216035"/>
    </source>
</evidence>
<dbReference type="Gene3D" id="3.40.50.2000">
    <property type="entry name" value="Glycogen Phosphorylase B"/>
    <property type="match status" value="2"/>
</dbReference>
<dbReference type="OrthoDB" id="823685at2"/>
<comment type="caution">
    <text evidence="3">The sequence shown here is derived from an EMBL/GenBank/DDBJ whole genome shotgun (WGS) entry which is preliminary data.</text>
</comment>
<dbReference type="PANTHER" id="PTHR12526:SF630">
    <property type="entry name" value="GLYCOSYLTRANSFERASE"/>
    <property type="match status" value="1"/>
</dbReference>
<dbReference type="InterPro" id="IPR001296">
    <property type="entry name" value="Glyco_trans_1"/>
</dbReference>
<dbReference type="EMBL" id="NOXX01000194">
    <property type="protein sequence ID" value="OYQ44244.1"/>
    <property type="molecule type" value="Genomic_DNA"/>
</dbReference>